<sequence length="203" mass="23496">MTFQTRNILLPFPSNIITNEHALEISSWINTNQSQSIENNPYEFKLLFRGSKDGFDVKNIFNICDKIVNTVIVLKVEGTGEILGGYNPIKWDNINNEQKNTQDSFVFSLKTANLKNSILSKVVRNFDHAIYNYPKDSHFSFSNALRLKGNLKTEKRCYCKANLSYHMPIRSSEFILPFRPLLSDKYFFSAVECEVFKFSPRIT</sequence>
<comment type="caution">
    <text evidence="2">The sequence shown here is derived from an EMBL/GenBank/DDBJ whole genome shotgun (WGS) entry which is preliminary data.</text>
</comment>
<evidence type="ECO:0000313" key="2">
    <source>
        <dbReference type="EMBL" id="RHZ85723.1"/>
    </source>
</evidence>
<dbReference type="PROSITE" id="PS51886">
    <property type="entry name" value="TLDC"/>
    <property type="match status" value="1"/>
</dbReference>
<protein>
    <recommendedName>
        <fullName evidence="1">TLDc domain-containing protein</fullName>
    </recommendedName>
</protein>
<evidence type="ECO:0000259" key="1">
    <source>
        <dbReference type="PROSITE" id="PS51886"/>
    </source>
</evidence>
<gene>
    <name evidence="2" type="ORF">Glove_61g13</name>
</gene>
<organism evidence="2 3">
    <name type="scientific">Diversispora epigaea</name>
    <dbReference type="NCBI Taxonomy" id="1348612"/>
    <lineage>
        <taxon>Eukaryota</taxon>
        <taxon>Fungi</taxon>
        <taxon>Fungi incertae sedis</taxon>
        <taxon>Mucoromycota</taxon>
        <taxon>Glomeromycotina</taxon>
        <taxon>Glomeromycetes</taxon>
        <taxon>Diversisporales</taxon>
        <taxon>Diversisporaceae</taxon>
        <taxon>Diversispora</taxon>
    </lineage>
</organism>
<dbReference type="AlphaFoldDB" id="A0A397JLB1"/>
<dbReference type="OrthoDB" id="25620at2759"/>
<feature type="domain" description="TLDc" evidence="1">
    <location>
        <begin position="15"/>
        <end position="203"/>
    </location>
</feature>
<name>A0A397JLB1_9GLOM</name>
<dbReference type="InterPro" id="IPR006571">
    <property type="entry name" value="TLDc_dom"/>
</dbReference>
<keyword evidence="3" id="KW-1185">Reference proteome</keyword>
<reference evidence="2 3" key="1">
    <citation type="submission" date="2018-08" db="EMBL/GenBank/DDBJ databases">
        <title>Genome and evolution of the arbuscular mycorrhizal fungus Diversispora epigaea (formerly Glomus versiforme) and its bacterial endosymbionts.</title>
        <authorList>
            <person name="Sun X."/>
            <person name="Fei Z."/>
            <person name="Harrison M."/>
        </authorList>
    </citation>
    <scope>NUCLEOTIDE SEQUENCE [LARGE SCALE GENOMIC DNA]</scope>
    <source>
        <strain evidence="2 3">IT104</strain>
    </source>
</reference>
<dbReference type="EMBL" id="PQFF01000058">
    <property type="protein sequence ID" value="RHZ85723.1"/>
    <property type="molecule type" value="Genomic_DNA"/>
</dbReference>
<proteinExistence type="predicted"/>
<evidence type="ECO:0000313" key="3">
    <source>
        <dbReference type="Proteomes" id="UP000266861"/>
    </source>
</evidence>
<dbReference type="Proteomes" id="UP000266861">
    <property type="component" value="Unassembled WGS sequence"/>
</dbReference>
<accession>A0A397JLB1</accession>
<dbReference type="Pfam" id="PF07534">
    <property type="entry name" value="TLD"/>
    <property type="match status" value="1"/>
</dbReference>